<dbReference type="InterPro" id="IPR044666">
    <property type="entry name" value="Cyclophilin_A-like"/>
</dbReference>
<dbReference type="EMBL" id="CP002582">
    <property type="protein sequence ID" value="ADZ84093.1"/>
    <property type="molecule type" value="Genomic_DNA"/>
</dbReference>
<dbReference type="Proteomes" id="UP000008467">
    <property type="component" value="Chromosome"/>
</dbReference>
<dbReference type="SUPFAM" id="SSF50891">
    <property type="entry name" value="Cyclophilin-like"/>
    <property type="match status" value="1"/>
</dbReference>
<evidence type="ECO:0000313" key="7">
    <source>
        <dbReference type="Proteomes" id="UP000008467"/>
    </source>
</evidence>
<evidence type="ECO:0000313" key="6">
    <source>
        <dbReference type="EMBL" id="ADZ84093.1"/>
    </source>
</evidence>
<organism evidence="6 7">
    <name type="scientific">Cellulosilyticum lentocellum (strain ATCC 49066 / DSM 5427 / NCIMB 11756 / RHM5)</name>
    <name type="common">Clostridium lentocellum</name>
    <dbReference type="NCBI Taxonomy" id="642492"/>
    <lineage>
        <taxon>Bacteria</taxon>
        <taxon>Bacillati</taxon>
        <taxon>Bacillota</taxon>
        <taxon>Clostridia</taxon>
        <taxon>Lachnospirales</taxon>
        <taxon>Cellulosilyticaceae</taxon>
        <taxon>Cellulosilyticum</taxon>
    </lineage>
</organism>
<dbReference type="HOGENOM" id="CLU_012062_16_0_9"/>
<keyword evidence="2 4" id="KW-0697">Rotamase</keyword>
<dbReference type="GO" id="GO:0003755">
    <property type="term" value="F:peptidyl-prolyl cis-trans isomerase activity"/>
    <property type="evidence" value="ECO:0007669"/>
    <property type="project" value="UniProtKB-UniRule"/>
</dbReference>
<dbReference type="Gene3D" id="2.40.100.10">
    <property type="entry name" value="Cyclophilin-like"/>
    <property type="match status" value="1"/>
</dbReference>
<dbReference type="PANTHER" id="PTHR45625">
    <property type="entry name" value="PEPTIDYL-PROLYL CIS-TRANS ISOMERASE-RELATED"/>
    <property type="match status" value="1"/>
</dbReference>
<evidence type="ECO:0000256" key="3">
    <source>
        <dbReference type="ARBA" id="ARBA00023235"/>
    </source>
</evidence>
<dbReference type="PANTHER" id="PTHR45625:SF4">
    <property type="entry name" value="PEPTIDYLPROLYL ISOMERASE DOMAIN AND WD REPEAT-CONTAINING PROTEIN 1"/>
    <property type="match status" value="1"/>
</dbReference>
<evidence type="ECO:0000256" key="4">
    <source>
        <dbReference type="RuleBase" id="RU363019"/>
    </source>
</evidence>
<dbReference type="CDD" id="cd00317">
    <property type="entry name" value="cyclophilin"/>
    <property type="match status" value="1"/>
</dbReference>
<evidence type="ECO:0000256" key="1">
    <source>
        <dbReference type="ARBA" id="ARBA00002388"/>
    </source>
</evidence>
<dbReference type="PROSITE" id="PS50072">
    <property type="entry name" value="CSA_PPIASE_2"/>
    <property type="match status" value="1"/>
</dbReference>
<dbReference type="eggNOG" id="COG0652">
    <property type="taxonomic scope" value="Bacteria"/>
</dbReference>
<dbReference type="EC" id="5.2.1.8" evidence="4"/>
<comment type="catalytic activity">
    <reaction evidence="4">
        <text>[protein]-peptidylproline (omega=180) = [protein]-peptidylproline (omega=0)</text>
        <dbReference type="Rhea" id="RHEA:16237"/>
        <dbReference type="Rhea" id="RHEA-COMP:10747"/>
        <dbReference type="Rhea" id="RHEA-COMP:10748"/>
        <dbReference type="ChEBI" id="CHEBI:83833"/>
        <dbReference type="ChEBI" id="CHEBI:83834"/>
        <dbReference type="EC" id="5.2.1.8"/>
    </reaction>
</comment>
<proteinExistence type="inferred from homology"/>
<keyword evidence="3 4" id="KW-0413">Isomerase</keyword>
<name>F2JSX2_CELLD</name>
<dbReference type="Pfam" id="PF00160">
    <property type="entry name" value="Pro_isomerase"/>
    <property type="match status" value="1"/>
</dbReference>
<dbReference type="STRING" id="642492.Clole_2386"/>
<protein>
    <recommendedName>
        <fullName evidence="4">Peptidyl-prolyl cis-trans isomerase</fullName>
        <shortName evidence="4">PPIase</shortName>
        <ecNumber evidence="4">5.2.1.8</ecNumber>
    </recommendedName>
</protein>
<dbReference type="KEGG" id="cle:Clole_2386"/>
<reference evidence="6 7" key="1">
    <citation type="journal article" date="2011" name="J. Bacteriol.">
        <title>Complete genome sequence of the cellulose-degrading bacterium Cellulosilyticum lentocellum.</title>
        <authorList>
            <consortium name="US DOE Joint Genome Institute"/>
            <person name="Miller D.A."/>
            <person name="Suen G."/>
            <person name="Bruce D."/>
            <person name="Copeland A."/>
            <person name="Cheng J.F."/>
            <person name="Detter C."/>
            <person name="Goodwin L.A."/>
            <person name="Han C.S."/>
            <person name="Hauser L.J."/>
            <person name="Land M.L."/>
            <person name="Lapidus A."/>
            <person name="Lucas S."/>
            <person name="Meincke L."/>
            <person name="Pitluck S."/>
            <person name="Tapia R."/>
            <person name="Teshima H."/>
            <person name="Woyke T."/>
            <person name="Fox B.G."/>
            <person name="Angert E.R."/>
            <person name="Currie C.R."/>
        </authorList>
    </citation>
    <scope>NUCLEOTIDE SEQUENCE [LARGE SCALE GENOMIC DNA]</scope>
    <source>
        <strain evidence="7">ATCC 49066 / DSM 5427 / NCIMB 11756 / RHM5</strain>
    </source>
</reference>
<comment type="similarity">
    <text evidence="4">Belongs to the cyclophilin-type PPIase family.</text>
</comment>
<sequence>MKKVILFLIGIVVAGGFFYGLQGSSKDQREARITLHPIATVTLGNGQQFKVELYPEEAPNTVNNFIALVKGNYYSDLTFNKILPDYLLQTGDKIGDGTGFPGYFIRSECSDNGYKNDVPLEEGVVCMSRGQKYNTEGSQFFILLSPRKDLEGTYAAFGKVIEGLDCLKEMSKMAPNESMQREEGLQVSRIEVNTFGKYYGEPQVLSLAEVRELK</sequence>
<keyword evidence="7" id="KW-1185">Reference proteome</keyword>
<comment type="function">
    <text evidence="1 4">PPIases accelerate the folding of proteins. It catalyzes the cis-trans isomerization of proline imidic peptide bonds in oligopeptides.</text>
</comment>
<dbReference type="InterPro" id="IPR002130">
    <property type="entry name" value="Cyclophilin-type_PPIase_dom"/>
</dbReference>
<feature type="domain" description="PPIase cyclophilin-type" evidence="5">
    <location>
        <begin position="51"/>
        <end position="197"/>
    </location>
</feature>
<accession>F2JSX2</accession>
<gene>
    <name evidence="6" type="ordered locus">Clole_2386</name>
</gene>
<dbReference type="AlphaFoldDB" id="F2JSX2"/>
<dbReference type="PRINTS" id="PR00153">
    <property type="entry name" value="CSAPPISMRASE"/>
</dbReference>
<dbReference type="RefSeq" id="WP_013657386.1">
    <property type="nucleotide sequence ID" value="NC_015275.1"/>
</dbReference>
<evidence type="ECO:0000259" key="5">
    <source>
        <dbReference type="PROSITE" id="PS50072"/>
    </source>
</evidence>
<dbReference type="InterPro" id="IPR029000">
    <property type="entry name" value="Cyclophilin-like_dom_sf"/>
</dbReference>
<evidence type="ECO:0000256" key="2">
    <source>
        <dbReference type="ARBA" id="ARBA00023110"/>
    </source>
</evidence>